<dbReference type="Proteomes" id="UP000446657">
    <property type="component" value="Unassembled WGS sequence"/>
</dbReference>
<name>A0A844KL12_9FIRM</name>
<sequence>MDLRGLFGQGNFNVRISPDLHRKVFV</sequence>
<gene>
    <name evidence="1" type="ORF">GMD30_05380</name>
</gene>
<accession>A0A844KL12</accession>
<dbReference type="Pfam" id="PF05534">
    <property type="entry name" value="HicB"/>
    <property type="match status" value="1"/>
</dbReference>
<dbReference type="AlphaFoldDB" id="A0A844KL12"/>
<dbReference type="InterPro" id="IPR008651">
    <property type="entry name" value="Uncharacterised_HicB"/>
</dbReference>
<reference evidence="1 2" key="1">
    <citation type="journal article" date="2019" name="Nat. Med.">
        <title>A library of human gut bacterial isolates paired with longitudinal multiomics data enables mechanistic microbiome research.</title>
        <authorList>
            <person name="Poyet M."/>
            <person name="Groussin M."/>
            <person name="Gibbons S.M."/>
            <person name="Avila-Pacheco J."/>
            <person name="Jiang X."/>
            <person name="Kearney S.M."/>
            <person name="Perrotta A.R."/>
            <person name="Berdy B."/>
            <person name="Zhao S."/>
            <person name="Lieberman T.D."/>
            <person name="Swanson P.K."/>
            <person name="Smith M."/>
            <person name="Roesemann S."/>
            <person name="Alexander J.E."/>
            <person name="Rich S.A."/>
            <person name="Livny J."/>
            <person name="Vlamakis H."/>
            <person name="Clish C."/>
            <person name="Bullock K."/>
            <person name="Deik A."/>
            <person name="Scott J."/>
            <person name="Pierce K.A."/>
            <person name="Xavier R.J."/>
            <person name="Alm E.J."/>
        </authorList>
    </citation>
    <scope>NUCLEOTIDE SEQUENCE [LARGE SCALE GENOMIC DNA]</scope>
    <source>
        <strain evidence="1 2">BIOML-A1</strain>
    </source>
</reference>
<dbReference type="EMBL" id="WNAL01000008">
    <property type="protein sequence ID" value="MTR81155.1"/>
    <property type="molecule type" value="Genomic_DNA"/>
</dbReference>
<protein>
    <submittedName>
        <fullName evidence="1">Toxin-antitoxin system HicB family antitoxin</fullName>
    </submittedName>
</protein>
<organism evidence="1 2">
    <name type="scientific">Roseburia faecis</name>
    <dbReference type="NCBI Taxonomy" id="301302"/>
    <lineage>
        <taxon>Bacteria</taxon>
        <taxon>Bacillati</taxon>
        <taxon>Bacillota</taxon>
        <taxon>Clostridia</taxon>
        <taxon>Lachnospirales</taxon>
        <taxon>Lachnospiraceae</taxon>
        <taxon>Roseburia</taxon>
    </lineage>
</organism>
<evidence type="ECO:0000313" key="2">
    <source>
        <dbReference type="Proteomes" id="UP000446657"/>
    </source>
</evidence>
<comment type="caution">
    <text evidence="1">The sequence shown here is derived from an EMBL/GenBank/DDBJ whole genome shotgun (WGS) entry which is preliminary data.</text>
</comment>
<proteinExistence type="predicted"/>
<evidence type="ECO:0000313" key="1">
    <source>
        <dbReference type="EMBL" id="MTR81155.1"/>
    </source>
</evidence>